<keyword evidence="7" id="KW-0597">Phosphoprotein</keyword>
<dbReference type="GO" id="GO:0005869">
    <property type="term" value="C:dynactin complex"/>
    <property type="evidence" value="ECO:0007669"/>
    <property type="project" value="InterPro"/>
</dbReference>
<evidence type="ECO:0000256" key="5">
    <source>
        <dbReference type="ARBA" id="ARBA00022490"/>
    </source>
</evidence>
<evidence type="ECO:0000256" key="7">
    <source>
        <dbReference type="ARBA" id="ARBA00022553"/>
    </source>
</evidence>
<keyword evidence="11" id="KW-0206">Cytoskeleton</keyword>
<organism evidence="16 17">
    <name type="scientific">Drosophila hydei</name>
    <name type="common">Fruit fly</name>
    <dbReference type="NCBI Taxonomy" id="7224"/>
    <lineage>
        <taxon>Eukaryota</taxon>
        <taxon>Metazoa</taxon>
        <taxon>Ecdysozoa</taxon>
        <taxon>Arthropoda</taxon>
        <taxon>Hexapoda</taxon>
        <taxon>Insecta</taxon>
        <taxon>Pterygota</taxon>
        <taxon>Neoptera</taxon>
        <taxon>Endopterygota</taxon>
        <taxon>Diptera</taxon>
        <taxon>Brachycera</taxon>
        <taxon>Muscomorpha</taxon>
        <taxon>Ephydroidea</taxon>
        <taxon>Drosophilidae</taxon>
        <taxon>Drosophila</taxon>
    </lineage>
</organism>
<dbReference type="OMA" id="ANIYERT"/>
<name>A0A6J1MFR9_DROHY</name>
<gene>
    <name evidence="17" type="primary">LOC111604176</name>
</gene>
<evidence type="ECO:0000256" key="15">
    <source>
        <dbReference type="SAM" id="MobiDB-lite"/>
    </source>
</evidence>
<dbReference type="OrthoDB" id="283815at2759"/>
<evidence type="ECO:0000256" key="6">
    <source>
        <dbReference type="ARBA" id="ARBA00022499"/>
    </source>
</evidence>
<keyword evidence="5" id="KW-0963">Cytoplasm</keyword>
<evidence type="ECO:0000256" key="10">
    <source>
        <dbReference type="ARBA" id="ARBA00023054"/>
    </source>
</evidence>
<evidence type="ECO:0000256" key="8">
    <source>
        <dbReference type="ARBA" id="ARBA00022843"/>
    </source>
</evidence>
<dbReference type="AlphaFoldDB" id="A0A6J1MFR9"/>
<evidence type="ECO:0000256" key="1">
    <source>
        <dbReference type="ARBA" id="ARBA00004300"/>
    </source>
</evidence>
<evidence type="ECO:0000256" key="3">
    <source>
        <dbReference type="ARBA" id="ARBA00004544"/>
    </source>
</evidence>
<dbReference type="InterPro" id="IPR008603">
    <property type="entry name" value="DCTN4"/>
</dbReference>
<evidence type="ECO:0000256" key="4">
    <source>
        <dbReference type="ARBA" id="ARBA00004657"/>
    </source>
</evidence>
<keyword evidence="16" id="KW-1185">Reference proteome</keyword>
<protein>
    <recommendedName>
        <fullName evidence="13">Dynactin subunit 4</fullName>
    </recommendedName>
</protein>
<evidence type="ECO:0000256" key="11">
    <source>
        <dbReference type="ARBA" id="ARBA00023212"/>
    </source>
</evidence>
<keyword evidence="9" id="KW-0007">Acetylation</keyword>
<comment type="subcellular location">
    <subcellularLocation>
        <location evidence="3">Cytoplasm</location>
        <location evidence="3">Cell cortex</location>
    </subcellularLocation>
    <subcellularLocation>
        <location evidence="1">Cytoplasm</location>
        <location evidence="1">Cytoskeleton</location>
        <location evidence="1">Microtubule organizing center</location>
        <location evidence="1">Centrosome</location>
    </subcellularLocation>
    <subcellularLocation>
        <location evidence="2">Cytoplasm</location>
        <location evidence="2">Cytoskeleton</location>
        <location evidence="2">Stress fiber</location>
    </subcellularLocation>
    <subcellularLocation>
        <location evidence="4">Cytoplasm</location>
        <location evidence="4">Myofibril</location>
    </subcellularLocation>
</comment>
<keyword evidence="8" id="KW-0832">Ubl conjugation</keyword>
<evidence type="ECO:0000256" key="13">
    <source>
        <dbReference type="ARBA" id="ARBA00034864"/>
    </source>
</evidence>
<accession>A0A6J1MFR9</accession>
<dbReference type="GO" id="GO:0030016">
    <property type="term" value="C:myofibril"/>
    <property type="evidence" value="ECO:0007669"/>
    <property type="project" value="UniProtKB-SubCell"/>
</dbReference>
<dbReference type="Proteomes" id="UP000504633">
    <property type="component" value="Unplaced"/>
</dbReference>
<dbReference type="PANTHER" id="PTHR13034">
    <property type="entry name" value="DYNACTIN P62 SUBUNIT"/>
    <property type="match status" value="1"/>
</dbReference>
<sequence>MSFMQPSPVKYACSCGILNPINKLFFCRHCPKLRCGFCVCHEIESHFCSNCLENIPSSEARHKKNCCANCFDCPCCQHTLSARAATVPIVRKPEEPKDGESATEATPSPKPSAMPTTKKMYYLSCLSCRWTTRDVGIPDQGVATGTWPDKECLYQVRFNTLMEYYQSLVLQEKQEKQEFLRRKTPKQHKFPSLTDRTGLTVSLIRRQIGWSDKSIPKTKPINIAAAEASAEVEALPEAIFTQPINLRNITTVAQRHSQPADQPEAVSKLYPQRRSLWIKRSLRCRQCEHNLIKPEYHPTSIKYRIQLFASYHVPEVVMVRCEQPLQSGQANAIFLKFTNPTMYDMTISVLDVAPQDAQISPDALLQACRIKEEAITSSPLLKTTGITLARQNSIREVKREVRELANATIVPLEGPFVLNQRDDSKEFDEDVQAPTEEPKFIVWRKGNKVLIRLDFTPAAELQSGNAVTLGFYMQYTYVNTVSNTPDKKEPTTHALYSRIFIEAGEIANAKAN</sequence>
<comment type="subunit">
    <text evidence="14">Subunit of dynactin, a multiprotein complex part of a tripartite complex with dynein and a adapter, such as BICDL1, BICD2 or HOOK3. The dynactin complex is built around ACTR1A/ACTB filament and consists of an actin-related filament composed of a shoulder domain, a pointed end and a barbed end. Its length is defined by its flexible shoulder domain. The soulder is composed of 2 DCTN1 subunits, 4 DCTN2 and 2 DCTN3. The 4 DCNT2 (via N-terminus) bind the ACTR1A filament and act as molecular rulers to determine the length. The pointed end is important for binding dynein-dynactin cargo adapters. Consists of 4 subunits: ACTR10, DCNT4, DCTN5 and DCTN6. The barbed end is composed of a CAPZA1:CAPZB heterodimers, which binds ACTR1A/ACTB filament and dynactin and stabilizes dynactin. Interacts with ATP7B, but not ATP7A, in a copper-dependent manner. Interacts with ANK2; this interaction is required for localization at costameres. Interacts with N4BP2L1.</text>
</comment>
<proteinExistence type="inferred from homology"/>
<comment type="similarity">
    <text evidence="12">Belongs to the dynactin subunit 4 family.</text>
</comment>
<evidence type="ECO:0000256" key="2">
    <source>
        <dbReference type="ARBA" id="ARBA00004529"/>
    </source>
</evidence>
<dbReference type="GO" id="GO:0005938">
    <property type="term" value="C:cell cortex"/>
    <property type="evidence" value="ECO:0007669"/>
    <property type="project" value="UniProtKB-SubCell"/>
</dbReference>
<dbReference type="GO" id="GO:0001725">
    <property type="term" value="C:stress fiber"/>
    <property type="evidence" value="ECO:0007669"/>
    <property type="project" value="UniProtKB-SubCell"/>
</dbReference>
<evidence type="ECO:0000313" key="17">
    <source>
        <dbReference type="RefSeq" id="XP_023177889.2"/>
    </source>
</evidence>
<feature type="region of interest" description="Disordered" evidence="15">
    <location>
        <begin position="88"/>
        <end position="114"/>
    </location>
</feature>
<dbReference type="KEGG" id="dhe:111604176"/>
<evidence type="ECO:0000256" key="14">
    <source>
        <dbReference type="ARBA" id="ARBA00093507"/>
    </source>
</evidence>
<evidence type="ECO:0000256" key="12">
    <source>
        <dbReference type="ARBA" id="ARBA00034776"/>
    </source>
</evidence>
<dbReference type="Pfam" id="PF05502">
    <property type="entry name" value="Dynactin_p62"/>
    <property type="match status" value="2"/>
</dbReference>
<dbReference type="CTD" id="35709"/>
<evidence type="ECO:0000256" key="9">
    <source>
        <dbReference type="ARBA" id="ARBA00022990"/>
    </source>
</evidence>
<feature type="compositionally biased region" description="Basic and acidic residues" evidence="15">
    <location>
        <begin position="91"/>
        <end position="100"/>
    </location>
</feature>
<keyword evidence="10" id="KW-0175">Coiled coil</keyword>
<dbReference type="GeneID" id="111604176"/>
<keyword evidence="6" id="KW-1017">Isopeptide bond</keyword>
<dbReference type="PANTHER" id="PTHR13034:SF2">
    <property type="entry name" value="DYNACTIN SUBUNIT 4"/>
    <property type="match status" value="1"/>
</dbReference>
<evidence type="ECO:0000313" key="16">
    <source>
        <dbReference type="Proteomes" id="UP000504633"/>
    </source>
</evidence>
<dbReference type="RefSeq" id="XP_023177889.2">
    <property type="nucleotide sequence ID" value="XM_023322121.2"/>
</dbReference>
<reference evidence="17" key="1">
    <citation type="submission" date="2025-08" db="UniProtKB">
        <authorList>
            <consortium name="RefSeq"/>
        </authorList>
    </citation>
    <scope>IDENTIFICATION</scope>
    <source>
        <strain evidence="17">15085-1641.00</strain>
        <tissue evidence="17">Whole body</tissue>
    </source>
</reference>
<dbReference type="GO" id="GO:0005813">
    <property type="term" value="C:centrosome"/>
    <property type="evidence" value="ECO:0007669"/>
    <property type="project" value="UniProtKB-SubCell"/>
</dbReference>